<name>A0A8H7KHS2_AGABI</name>
<feature type="region of interest" description="Disordered" evidence="10">
    <location>
        <begin position="627"/>
        <end position="681"/>
    </location>
</feature>
<dbReference type="Gene3D" id="3.40.850.10">
    <property type="entry name" value="Kinesin motor domain"/>
    <property type="match status" value="1"/>
</dbReference>
<evidence type="ECO:0000259" key="12">
    <source>
        <dbReference type="PROSITE" id="PS51456"/>
    </source>
</evidence>
<reference evidence="13 14" key="1">
    <citation type="journal article" name="Sci. Rep.">
        <title>Telomere-to-telomere assembled and centromere annotated genomes of the two main subspecies of the button mushroom Agaricus bisporus reveal especially polymorphic chromosome ends.</title>
        <authorList>
            <person name="Sonnenberg A.S.M."/>
            <person name="Sedaghat-Telgerd N."/>
            <person name="Lavrijssen B."/>
            <person name="Ohm R.A."/>
            <person name="Hendrickx P.M."/>
            <person name="Scholtmeijer K."/>
            <person name="Baars J.J.P."/>
            <person name="van Peer A."/>
        </authorList>
    </citation>
    <scope>NUCLEOTIDE SEQUENCE [LARGE SCALE GENOMIC DNA]</scope>
    <source>
        <strain evidence="13 14">H119_p4</strain>
    </source>
</reference>
<evidence type="ECO:0000256" key="7">
    <source>
        <dbReference type="ARBA" id="ARBA00023203"/>
    </source>
</evidence>
<proteinExistence type="inferred from homology"/>
<evidence type="ECO:0000256" key="8">
    <source>
        <dbReference type="PROSITE-ProRule" id="PRU00782"/>
    </source>
</evidence>
<evidence type="ECO:0000256" key="4">
    <source>
        <dbReference type="ARBA" id="ARBA00023054"/>
    </source>
</evidence>
<dbReference type="PANTHER" id="PTHR13140">
    <property type="entry name" value="MYOSIN"/>
    <property type="match status" value="1"/>
</dbReference>
<dbReference type="GO" id="GO:0016459">
    <property type="term" value="C:myosin complex"/>
    <property type="evidence" value="ECO:0007669"/>
    <property type="project" value="UniProtKB-KW"/>
</dbReference>
<dbReference type="GO" id="GO:0051015">
    <property type="term" value="F:actin filament binding"/>
    <property type="evidence" value="ECO:0007669"/>
    <property type="project" value="TreeGrafter"/>
</dbReference>
<dbReference type="PROSITE" id="PS51456">
    <property type="entry name" value="MYOSIN_MOTOR"/>
    <property type="match status" value="1"/>
</dbReference>
<evidence type="ECO:0000256" key="10">
    <source>
        <dbReference type="SAM" id="MobiDB-lite"/>
    </source>
</evidence>
<dbReference type="FunFam" id="1.10.10.820:FF:000001">
    <property type="entry name" value="Myosin heavy chain"/>
    <property type="match status" value="1"/>
</dbReference>
<gene>
    <name evidence="13" type="ORF">Agabi119p4_3528</name>
</gene>
<sequence length="1638" mass="185742">MAENIYSKGTRVWFEDKDQAWISAEVASVSKASDDAIKLVFVDERGKEITINTSGKEIKDGKEGLPPLRNPPLLETADDLATLSHLNEPSVLHTIRNRYAQHSIYTYSGIVLIAVNPFQRVTLYGPEIIQAYSGRRRGDLEPHLFAIAEDAYTAMRKEGMGQTIIVSGESGAGKTESAKFIMRYLASVNPPDSNTKSKPKFSLDESSEIEKQILATNPILEAFGNAKTTRNDNSSRFGKYIQILFDGKQEIVGARIRTYLLERSRVVFQPLTERNYHIFYQLCAGAPSKERKDLGLDMDITKFHYLKQGGPASTPIVGVDDGEEFRITQQALSTVGISVEKQWAVFRLLAALLHLGNIKITSTRNECNIDDTDPALQLATRFLGVTLADFKKWTIKKQIVTRSEKIVTALNATQATVVRDSVAKFIYACTFEWLVAIVNESLAGENGDAAERAEMFIGVLDIYGFEHFQKNSFEQFSINYANEKLQQEFNSHVFKLEQEEYVKEEINWTFIDFSDNQPCIDVIESKLGVLGLLDEESRLPSGTDASFLQKLHAQILPKSEFKNVFKKPRFGNTSFTIAHYALDVTYEVEGFLEKNRDTVPDEHMTLLAATKNSFLKEVLDAALNSVRVTEGGSSPTGSGSDSGSGGSRRSSVIPDPGRQSFVAPSTPTTSNTTGGVKRAGLATKKPTQGSIFKASLITLMETLKVTNVHYIRCIKPNEAKKPWEFQPQQVLGQLRACGVLETIRISCAGYPTRWTYEEFAERYYMLVHSTAWQPMIQSMDLRKLCSTILEKTIADMDMYQHGLTKIFFRAGMLAALESLRSSKLNTMVTVVQKNVRRRLAMKKYRRLRQATITIQTWWRGILAKRLVESIRRELAARRLQTAIRAFKQRKQFLNARRGVILVQSRIRGVLARQQFVHERKYQAASLLQSLLRGVTARRGFRSDVRHVVYMQSCFRRRFARRELKALREEARSLFKYQEISYKLENKVVELTQNLQQRNEEKKRIQAQLAELRQQLQQWMNRHEESDARLKQTLANLQTAEAEVARKEELLQAKLESEKKLEEVTTRLMEKEDVILKLTDEISRQATQIEAQQKTLENTPARTQEDSSVILTLKNEVSNLREQLNRANALNVLTRGSRGDQPPLSPTFAPTLRTLEPNGVSAGNSASANRHQRRHSSAGVFGLMPVESRTSADEMMLDVKRTQANNPRAVSVVFNGEDNYMRFRGVNGLPGIRDYDDPAEEKIRLMVDAKKLDEDVLDGLIRGLKIPVPSLTNPSAVKEILFPANLISLVTNEMWKYGLIAESERFLANVMQSIQAHVMSFQTEDAIVPGIFWLSNVHEMLSFICVAESDMLQGIGPGEENAVRPFDWADYERLVSVVKHDLDSLEYNIYHTWMLETKKKLSKMVIPALIESQSLPGFTTSDGGGRLFNRLLNTNTQPAYSMDDILNLLNKVWKSLKSYYMEESVVQQVITELLKLIGVTSFNDLLMRRNFSSWKRAMQIQYNITRIEEWCKSHDMPEGTLQLEHLMQATKLLQLKKATAADIEIIYDVCWMLSPMQIQRMCTNYYVADYENPISPEILRVVASRVQANDRNDHLLLSPETEEVGPFELALPREVSGLETYVPAYLNVSHLRRLAALVS</sequence>
<feature type="domain" description="Myosin motor" evidence="12">
    <location>
        <begin position="75"/>
        <end position="821"/>
    </location>
</feature>
<dbReference type="Pfam" id="PF00612">
    <property type="entry name" value="IQ"/>
    <property type="match status" value="2"/>
</dbReference>
<dbReference type="Proteomes" id="UP000629468">
    <property type="component" value="Unassembled WGS sequence"/>
</dbReference>
<evidence type="ECO:0000313" key="14">
    <source>
        <dbReference type="Proteomes" id="UP000629468"/>
    </source>
</evidence>
<evidence type="ECO:0008006" key="15">
    <source>
        <dbReference type="Google" id="ProtNLM"/>
    </source>
</evidence>
<dbReference type="EMBL" id="JABXXO010000005">
    <property type="protein sequence ID" value="KAF7777456.1"/>
    <property type="molecule type" value="Genomic_DNA"/>
</dbReference>
<dbReference type="Gene3D" id="1.20.120.720">
    <property type="entry name" value="Myosin VI head, motor domain, U50 subdomain"/>
    <property type="match status" value="1"/>
</dbReference>
<keyword evidence="2 8" id="KW-0547">Nucleotide-binding</keyword>
<keyword evidence="3 8" id="KW-0067">ATP-binding</keyword>
<dbReference type="Gene3D" id="3.30.70.1590">
    <property type="match status" value="1"/>
</dbReference>
<dbReference type="Pfam" id="PF01843">
    <property type="entry name" value="DIL"/>
    <property type="match status" value="1"/>
</dbReference>
<dbReference type="InterPro" id="IPR001609">
    <property type="entry name" value="Myosin_head_motor_dom-like"/>
</dbReference>
<dbReference type="GO" id="GO:0005524">
    <property type="term" value="F:ATP binding"/>
    <property type="evidence" value="ECO:0007669"/>
    <property type="project" value="UniProtKB-UniRule"/>
</dbReference>
<dbReference type="GO" id="GO:0016020">
    <property type="term" value="C:membrane"/>
    <property type="evidence" value="ECO:0007669"/>
    <property type="project" value="TreeGrafter"/>
</dbReference>
<dbReference type="Gene3D" id="1.20.5.190">
    <property type="match status" value="3"/>
</dbReference>
<dbReference type="InterPro" id="IPR027417">
    <property type="entry name" value="P-loop_NTPase"/>
</dbReference>
<feature type="compositionally biased region" description="Low complexity" evidence="10">
    <location>
        <begin position="664"/>
        <end position="675"/>
    </location>
</feature>
<evidence type="ECO:0000256" key="6">
    <source>
        <dbReference type="ARBA" id="ARBA00023175"/>
    </source>
</evidence>
<keyword evidence="6 8" id="KW-0505">Motor protein</keyword>
<dbReference type="CDD" id="cd15480">
    <property type="entry name" value="fMyo2p_CBD"/>
    <property type="match status" value="1"/>
</dbReference>
<dbReference type="Pfam" id="PF00063">
    <property type="entry name" value="Myosin_head"/>
    <property type="match status" value="1"/>
</dbReference>
<dbReference type="InterPro" id="IPR002710">
    <property type="entry name" value="Dilute_dom"/>
</dbReference>
<dbReference type="InterPro" id="IPR000048">
    <property type="entry name" value="IQ_motif_EF-hand-BS"/>
</dbReference>
<evidence type="ECO:0000259" key="11">
    <source>
        <dbReference type="PROSITE" id="PS51126"/>
    </source>
</evidence>
<dbReference type="InterPro" id="IPR036103">
    <property type="entry name" value="MYSc_Myo5"/>
</dbReference>
<organism evidence="13 14">
    <name type="scientific">Agaricus bisporus var. burnettii</name>
    <dbReference type="NCBI Taxonomy" id="192524"/>
    <lineage>
        <taxon>Eukaryota</taxon>
        <taxon>Fungi</taxon>
        <taxon>Dikarya</taxon>
        <taxon>Basidiomycota</taxon>
        <taxon>Agaricomycotina</taxon>
        <taxon>Agaricomycetes</taxon>
        <taxon>Agaricomycetidae</taxon>
        <taxon>Agaricales</taxon>
        <taxon>Agaricineae</taxon>
        <taxon>Agaricaceae</taxon>
        <taxon>Agaricus</taxon>
    </lineage>
</organism>
<dbReference type="InterPro" id="IPR046943">
    <property type="entry name" value="Fungal_Myo2/2A_CBD"/>
</dbReference>
<dbReference type="GO" id="GO:0000146">
    <property type="term" value="F:microfilament motor activity"/>
    <property type="evidence" value="ECO:0007669"/>
    <property type="project" value="TreeGrafter"/>
</dbReference>
<feature type="region of interest" description="Disordered" evidence="10">
    <location>
        <begin position="1133"/>
        <end position="1174"/>
    </location>
</feature>
<feature type="domain" description="Dilute" evidence="11">
    <location>
        <begin position="1307"/>
        <end position="1587"/>
    </location>
</feature>
<dbReference type="PROSITE" id="PS51126">
    <property type="entry name" value="DILUTE"/>
    <property type="match status" value="1"/>
</dbReference>
<dbReference type="PANTHER" id="PTHR13140:SF706">
    <property type="entry name" value="DILUTE CLASS UNCONVENTIONAL MYOSIN, ISOFORM C"/>
    <property type="match status" value="1"/>
</dbReference>
<keyword evidence="5 8" id="KW-0518">Myosin</keyword>
<dbReference type="GO" id="GO:0005737">
    <property type="term" value="C:cytoplasm"/>
    <property type="evidence" value="ECO:0007669"/>
    <property type="project" value="TreeGrafter"/>
</dbReference>
<evidence type="ECO:0000256" key="3">
    <source>
        <dbReference type="ARBA" id="ARBA00022840"/>
    </source>
</evidence>
<accession>A0A8H7KHS2</accession>
<dbReference type="Gene3D" id="1.20.58.530">
    <property type="match status" value="1"/>
</dbReference>
<dbReference type="SMART" id="SM00015">
    <property type="entry name" value="IQ"/>
    <property type="match status" value="6"/>
</dbReference>
<dbReference type="InterPro" id="IPR036961">
    <property type="entry name" value="Kinesin_motor_dom_sf"/>
</dbReference>
<dbReference type="PRINTS" id="PR00193">
    <property type="entry name" value="MYOSINHEAVY"/>
</dbReference>
<evidence type="ECO:0000256" key="1">
    <source>
        <dbReference type="ARBA" id="ARBA00008314"/>
    </source>
</evidence>
<comment type="caution">
    <text evidence="13">The sequence shown here is derived from an EMBL/GenBank/DDBJ whole genome shotgun (WGS) entry which is preliminary data.</text>
</comment>
<dbReference type="GO" id="GO:0007015">
    <property type="term" value="P:actin filament organization"/>
    <property type="evidence" value="ECO:0007669"/>
    <property type="project" value="TreeGrafter"/>
</dbReference>
<dbReference type="Gene3D" id="1.10.10.820">
    <property type="match status" value="1"/>
</dbReference>
<comment type="similarity">
    <text evidence="1 8">Belongs to the TRAFAC class myosin-kinesin ATPase superfamily. Myosin family.</text>
</comment>
<feature type="region of interest" description="Actin-binding" evidence="8">
    <location>
        <begin position="696"/>
        <end position="718"/>
    </location>
</feature>
<feature type="binding site" evidence="8">
    <location>
        <begin position="168"/>
        <end position="175"/>
    </location>
    <ligand>
        <name>ATP</name>
        <dbReference type="ChEBI" id="CHEBI:30616"/>
    </ligand>
</feature>
<dbReference type="PROSITE" id="PS50096">
    <property type="entry name" value="IQ"/>
    <property type="match status" value="5"/>
</dbReference>
<keyword evidence="4 9" id="KW-0175">Coiled coil</keyword>
<protein>
    <recommendedName>
        <fullName evidence="15">Myosin 5</fullName>
    </recommendedName>
</protein>
<dbReference type="SUPFAM" id="SSF50084">
    <property type="entry name" value="Myosin S1 fragment, N-terminal domain"/>
    <property type="match status" value="1"/>
</dbReference>
<keyword evidence="7 8" id="KW-0009">Actin-binding</keyword>
<evidence type="ECO:0000256" key="5">
    <source>
        <dbReference type="ARBA" id="ARBA00023123"/>
    </source>
</evidence>
<feature type="coiled-coil region" evidence="9">
    <location>
        <begin position="980"/>
        <end position="1080"/>
    </location>
</feature>
<dbReference type="SMART" id="SM00242">
    <property type="entry name" value="MYSc"/>
    <property type="match status" value="1"/>
</dbReference>
<dbReference type="SMART" id="SM01132">
    <property type="entry name" value="DIL"/>
    <property type="match status" value="1"/>
</dbReference>
<evidence type="ECO:0000256" key="2">
    <source>
        <dbReference type="ARBA" id="ARBA00022741"/>
    </source>
</evidence>
<evidence type="ECO:0000256" key="9">
    <source>
        <dbReference type="SAM" id="Coils"/>
    </source>
</evidence>
<dbReference type="CDD" id="cd01380">
    <property type="entry name" value="MYSc_Myo5"/>
    <property type="match status" value="1"/>
</dbReference>
<dbReference type="SUPFAM" id="SSF52540">
    <property type="entry name" value="P-loop containing nucleoside triphosphate hydrolases"/>
    <property type="match status" value="2"/>
</dbReference>
<evidence type="ECO:0000313" key="13">
    <source>
        <dbReference type="EMBL" id="KAF7777456.1"/>
    </source>
</evidence>